<evidence type="ECO:0000313" key="2">
    <source>
        <dbReference type="EMBL" id="EXC30861.1"/>
    </source>
</evidence>
<keyword evidence="3" id="KW-1185">Reference proteome</keyword>
<dbReference type="EMBL" id="KE346217">
    <property type="protein sequence ID" value="EXC30861.1"/>
    <property type="molecule type" value="Genomic_DNA"/>
</dbReference>
<gene>
    <name evidence="2" type="ORF">L484_028040</name>
</gene>
<feature type="domain" description="FBD" evidence="1">
    <location>
        <begin position="117"/>
        <end position="186"/>
    </location>
</feature>
<dbReference type="SMART" id="SM00579">
    <property type="entry name" value="FBD"/>
    <property type="match status" value="1"/>
</dbReference>
<organism evidence="2 3">
    <name type="scientific">Morus notabilis</name>
    <dbReference type="NCBI Taxonomy" id="981085"/>
    <lineage>
        <taxon>Eukaryota</taxon>
        <taxon>Viridiplantae</taxon>
        <taxon>Streptophyta</taxon>
        <taxon>Embryophyta</taxon>
        <taxon>Tracheophyta</taxon>
        <taxon>Spermatophyta</taxon>
        <taxon>Magnoliopsida</taxon>
        <taxon>eudicotyledons</taxon>
        <taxon>Gunneridae</taxon>
        <taxon>Pentapetalae</taxon>
        <taxon>rosids</taxon>
        <taxon>fabids</taxon>
        <taxon>Rosales</taxon>
        <taxon>Moraceae</taxon>
        <taxon>Moreae</taxon>
        <taxon>Morus</taxon>
    </lineage>
</organism>
<protein>
    <recommendedName>
        <fullName evidence="1">FBD domain-containing protein</fullName>
    </recommendedName>
</protein>
<reference evidence="3" key="1">
    <citation type="submission" date="2013-01" db="EMBL/GenBank/DDBJ databases">
        <title>Draft Genome Sequence of a Mulberry Tree, Morus notabilis C.K. Schneid.</title>
        <authorList>
            <person name="He N."/>
            <person name="Zhao S."/>
        </authorList>
    </citation>
    <scope>NUCLEOTIDE SEQUENCE</scope>
</reference>
<sequence length="188" mass="22058">MDRRYKHLRVQPSPKLEIFNFIWTGDIFNFQLTGSFRCLVEGRMCSKPSSCITSYENLVRFLPHVGKIRNMRGLVLYDDSIQVVEIVDGDLYVISCSIPFKIDKKMVESLELEKLRDILFMHDLKFVTIELISQAKNELELIKYLLEHLNNLLRMTLLYAPPLPLDVSREITEYEKASFHAEVDFRPI</sequence>
<dbReference type="Proteomes" id="UP000030645">
    <property type="component" value="Unassembled WGS sequence"/>
</dbReference>
<dbReference type="AlphaFoldDB" id="W9S7Z8"/>
<accession>W9S7Z8</accession>
<evidence type="ECO:0000259" key="1">
    <source>
        <dbReference type="SMART" id="SM00579"/>
    </source>
</evidence>
<name>W9S7Z8_9ROSA</name>
<proteinExistence type="predicted"/>
<evidence type="ECO:0000313" key="3">
    <source>
        <dbReference type="Proteomes" id="UP000030645"/>
    </source>
</evidence>
<dbReference type="InterPro" id="IPR006566">
    <property type="entry name" value="FBD"/>
</dbReference>